<gene>
    <name evidence="11" type="ORF">GKD88_11865</name>
    <name evidence="10" type="ORF">GKE08_12195</name>
</gene>
<dbReference type="GO" id="GO:0003724">
    <property type="term" value="F:RNA helicase activity"/>
    <property type="evidence" value="ECO:0007669"/>
    <property type="project" value="InterPro"/>
</dbReference>
<dbReference type="PANTHER" id="PTHR47959:SF1">
    <property type="entry name" value="ATP-DEPENDENT RNA HELICASE DBPA"/>
    <property type="match status" value="1"/>
</dbReference>
<feature type="short sequence motif" description="Q motif" evidence="6">
    <location>
        <begin position="24"/>
        <end position="52"/>
    </location>
</feature>
<dbReference type="EMBL" id="WKPJ01000020">
    <property type="protein sequence ID" value="MSA90086.1"/>
    <property type="molecule type" value="Genomic_DNA"/>
</dbReference>
<evidence type="ECO:0000256" key="3">
    <source>
        <dbReference type="ARBA" id="ARBA00022806"/>
    </source>
</evidence>
<feature type="domain" description="DEAD-box RNA helicase Q" evidence="9">
    <location>
        <begin position="24"/>
        <end position="52"/>
    </location>
</feature>
<keyword evidence="4" id="KW-0067">ATP-binding</keyword>
<keyword evidence="1" id="KW-0547">Nucleotide-binding</keyword>
<dbReference type="CDD" id="cd18787">
    <property type="entry name" value="SF2_C_DEAD"/>
    <property type="match status" value="1"/>
</dbReference>
<feature type="domain" description="Helicase C-terminal" evidence="8">
    <location>
        <begin position="252"/>
        <end position="407"/>
    </location>
</feature>
<dbReference type="PROSITE" id="PS51192">
    <property type="entry name" value="HELICASE_ATP_BIND_1"/>
    <property type="match status" value="1"/>
</dbReference>
<dbReference type="GO" id="GO:0005524">
    <property type="term" value="F:ATP binding"/>
    <property type="evidence" value="ECO:0007669"/>
    <property type="project" value="UniProtKB-KW"/>
</dbReference>
<reference evidence="12 13" key="1">
    <citation type="journal article" date="2019" name="Nat. Med.">
        <title>A library of human gut bacterial isolates paired with longitudinal multiomics data enables mechanistic microbiome research.</title>
        <authorList>
            <person name="Poyet M."/>
            <person name="Groussin M."/>
            <person name="Gibbons S.M."/>
            <person name="Avila-Pacheco J."/>
            <person name="Jiang X."/>
            <person name="Kearney S.M."/>
            <person name="Perrotta A.R."/>
            <person name="Berdy B."/>
            <person name="Zhao S."/>
            <person name="Lieberman T.D."/>
            <person name="Swanson P.K."/>
            <person name="Smith M."/>
            <person name="Roesemann S."/>
            <person name="Alexander J.E."/>
            <person name="Rich S.A."/>
            <person name="Livny J."/>
            <person name="Vlamakis H."/>
            <person name="Clish C."/>
            <person name="Bullock K."/>
            <person name="Deik A."/>
            <person name="Scott J."/>
            <person name="Pierce K.A."/>
            <person name="Xavier R.J."/>
            <person name="Alm E.J."/>
        </authorList>
    </citation>
    <scope>NUCLEOTIDE SEQUENCE [LARGE SCALE GENOMIC DNA]</scope>
    <source>
        <strain evidence="10 12">BIOML-A4</strain>
        <strain evidence="11 13">BIOML-A5</strain>
    </source>
</reference>
<comment type="caution">
    <text evidence="10">The sequence shown here is derived from an EMBL/GenBank/DDBJ whole genome shotgun (WGS) entry which is preliminary data.</text>
</comment>
<evidence type="ECO:0000313" key="11">
    <source>
        <dbReference type="EMBL" id="MSC33816.1"/>
    </source>
</evidence>
<dbReference type="EMBL" id="WKPI01000022">
    <property type="protein sequence ID" value="MSC33816.1"/>
    <property type="molecule type" value="Genomic_DNA"/>
</dbReference>
<dbReference type="GO" id="GO:0003676">
    <property type="term" value="F:nucleic acid binding"/>
    <property type="evidence" value="ECO:0007669"/>
    <property type="project" value="InterPro"/>
</dbReference>
<proteinExistence type="inferred from homology"/>
<evidence type="ECO:0000259" key="8">
    <source>
        <dbReference type="PROSITE" id="PS51194"/>
    </source>
</evidence>
<dbReference type="PROSITE" id="PS51194">
    <property type="entry name" value="HELICASE_CTER"/>
    <property type="match status" value="1"/>
</dbReference>
<evidence type="ECO:0000259" key="7">
    <source>
        <dbReference type="PROSITE" id="PS51192"/>
    </source>
</evidence>
<organism evidence="10 12">
    <name type="scientific">Holdemania massiliensis</name>
    <dbReference type="NCBI Taxonomy" id="1468449"/>
    <lineage>
        <taxon>Bacteria</taxon>
        <taxon>Bacillati</taxon>
        <taxon>Bacillota</taxon>
        <taxon>Erysipelotrichia</taxon>
        <taxon>Erysipelotrichales</taxon>
        <taxon>Erysipelotrichaceae</taxon>
        <taxon>Holdemania</taxon>
    </lineage>
</organism>
<dbReference type="GO" id="GO:0016787">
    <property type="term" value="F:hydrolase activity"/>
    <property type="evidence" value="ECO:0007669"/>
    <property type="project" value="UniProtKB-KW"/>
</dbReference>
<dbReference type="InterPro" id="IPR012677">
    <property type="entry name" value="Nucleotide-bd_a/b_plait_sf"/>
</dbReference>
<evidence type="ECO:0000256" key="4">
    <source>
        <dbReference type="ARBA" id="ARBA00022840"/>
    </source>
</evidence>
<evidence type="ECO:0000313" key="10">
    <source>
        <dbReference type="EMBL" id="MSA90086.1"/>
    </source>
</evidence>
<keyword evidence="2" id="KW-0378">Hydrolase</keyword>
<keyword evidence="13" id="KW-1185">Reference proteome</keyword>
<feature type="domain" description="Helicase ATP-binding" evidence="7">
    <location>
        <begin position="55"/>
        <end position="225"/>
    </location>
</feature>
<dbReference type="InterPro" id="IPR005580">
    <property type="entry name" value="DbpA/CsdA_RNA-bd_dom"/>
</dbReference>
<dbReference type="Proteomes" id="UP000433575">
    <property type="component" value="Unassembled WGS sequence"/>
</dbReference>
<comment type="similarity">
    <text evidence="5">Belongs to the DEAD box helicase family.</text>
</comment>
<dbReference type="InterPro" id="IPR044742">
    <property type="entry name" value="DEAD/DEAH_RhlB"/>
</dbReference>
<evidence type="ECO:0000256" key="1">
    <source>
        <dbReference type="ARBA" id="ARBA00022741"/>
    </source>
</evidence>
<dbReference type="SUPFAM" id="SSF52540">
    <property type="entry name" value="P-loop containing nucleoside triphosphate hydrolases"/>
    <property type="match status" value="1"/>
</dbReference>
<dbReference type="InterPro" id="IPR001650">
    <property type="entry name" value="Helicase_C-like"/>
</dbReference>
<protein>
    <submittedName>
        <fullName evidence="10">DEAD/DEAH box helicase</fullName>
    </submittedName>
</protein>
<evidence type="ECO:0000313" key="12">
    <source>
        <dbReference type="Proteomes" id="UP000433575"/>
    </source>
</evidence>
<dbReference type="GO" id="GO:0005829">
    <property type="term" value="C:cytosol"/>
    <property type="evidence" value="ECO:0007669"/>
    <property type="project" value="TreeGrafter"/>
</dbReference>
<evidence type="ECO:0000256" key="6">
    <source>
        <dbReference type="PROSITE-ProRule" id="PRU00552"/>
    </source>
</evidence>
<name>A0A6N7S9X5_9FIRM</name>
<dbReference type="PANTHER" id="PTHR47959">
    <property type="entry name" value="ATP-DEPENDENT RNA HELICASE RHLE-RELATED"/>
    <property type="match status" value="1"/>
</dbReference>
<evidence type="ECO:0000256" key="5">
    <source>
        <dbReference type="ARBA" id="ARBA00038437"/>
    </source>
</evidence>
<dbReference type="Pfam" id="PF00270">
    <property type="entry name" value="DEAD"/>
    <property type="match status" value="1"/>
</dbReference>
<evidence type="ECO:0000313" key="13">
    <source>
        <dbReference type="Proteomes" id="UP000480929"/>
    </source>
</evidence>
<dbReference type="Proteomes" id="UP000480929">
    <property type="component" value="Unassembled WGS sequence"/>
</dbReference>
<dbReference type="InterPro" id="IPR011545">
    <property type="entry name" value="DEAD/DEAH_box_helicase_dom"/>
</dbReference>
<accession>A0A6N7S9X5</accession>
<dbReference type="SMART" id="SM00487">
    <property type="entry name" value="DEXDc"/>
    <property type="match status" value="1"/>
</dbReference>
<evidence type="ECO:0000256" key="2">
    <source>
        <dbReference type="ARBA" id="ARBA00022801"/>
    </source>
</evidence>
<dbReference type="InterPro" id="IPR014001">
    <property type="entry name" value="Helicase_ATP-bd"/>
</dbReference>
<dbReference type="InterPro" id="IPR027417">
    <property type="entry name" value="P-loop_NTPase"/>
</dbReference>
<dbReference type="PROSITE" id="PS51195">
    <property type="entry name" value="Q_MOTIF"/>
    <property type="match status" value="1"/>
</dbReference>
<dbReference type="OrthoDB" id="9805696at2"/>
<dbReference type="Pfam" id="PF00271">
    <property type="entry name" value="Helicase_C"/>
    <property type="match status" value="1"/>
</dbReference>
<dbReference type="Gene3D" id="3.40.50.300">
    <property type="entry name" value="P-loop containing nucleotide triphosphate hydrolases"/>
    <property type="match status" value="2"/>
</dbReference>
<dbReference type="Gene3D" id="3.30.70.330">
    <property type="match status" value="1"/>
</dbReference>
<dbReference type="SMART" id="SM00490">
    <property type="entry name" value="HELICc"/>
    <property type="match status" value="1"/>
</dbReference>
<keyword evidence="3 10" id="KW-0347">Helicase</keyword>
<dbReference type="CDD" id="cd00268">
    <property type="entry name" value="DEADc"/>
    <property type="match status" value="1"/>
</dbReference>
<sequence length="495" mass="55322">MLRPGCFYLSLYNRNPTGGFIMKFNSAFDLLEEDLRQAIEALHYTQPTPVQQQVIPAFLEGKDCLVQAQTGSGKTAAYALPVCQLCHFEERQPQALILAPTRELADQITQEIQNFSLFRRLTCVRLVGRQPMKSQKFQLKQRVQIICGTPGRIWDHIEQGTLDLSALRMIVLDEADQMFSLGLTETVHQILKQLPSPIQTCLFSATLSPEILQLAEITVHDPLMIQIDSPRQTNQNVHLTSLTVQGSEKLTGLLNLLSRFQAPSAIVFCERQSSVQEVADQLKKRGLCAEAMHGGMEQDQRFAVLRQFRQGQLRILCATDVAARGLDIDGLSLIIHWDLPLSLESFIHRCGRCGRIDQPGTSAVLLTSGQQTRYSAFLQTMAVNSETLEIDLFDDHSGLAHWKTKTQAQPEKAAALKQNKTTLLIRAGRQHKLRPGDIVGAFCSLGFSAEQIGTIEVQERVTFVTLIQADSEALINKGEIMIKGKARRMELAHQQ</sequence>
<dbReference type="InterPro" id="IPR014014">
    <property type="entry name" value="RNA_helicase_DEAD_Q_motif"/>
</dbReference>
<dbReference type="AlphaFoldDB" id="A0A6N7S9X5"/>
<evidence type="ECO:0000259" key="9">
    <source>
        <dbReference type="PROSITE" id="PS51195"/>
    </source>
</evidence>
<dbReference type="Pfam" id="PF03880">
    <property type="entry name" value="DbpA"/>
    <property type="match status" value="1"/>
</dbReference>
<dbReference type="InterPro" id="IPR050079">
    <property type="entry name" value="DEAD_box_RNA_helicase"/>
</dbReference>